<organism evidence="1 2">
    <name type="scientific">Estrella lausannensis</name>
    <dbReference type="NCBI Taxonomy" id="483423"/>
    <lineage>
        <taxon>Bacteria</taxon>
        <taxon>Pseudomonadati</taxon>
        <taxon>Chlamydiota</taxon>
        <taxon>Chlamydiia</taxon>
        <taxon>Parachlamydiales</taxon>
        <taxon>Candidatus Criblamydiaceae</taxon>
        <taxon>Estrella</taxon>
    </lineage>
</organism>
<keyword evidence="2" id="KW-1185">Reference proteome</keyword>
<dbReference type="EC" id="2.1.1.148" evidence="1"/>
<dbReference type="Pfam" id="PF02511">
    <property type="entry name" value="Thy1"/>
    <property type="match status" value="2"/>
</dbReference>
<accession>A0A0H5DSN2</accession>
<evidence type="ECO:0000313" key="2">
    <source>
        <dbReference type="Proteomes" id="UP000220251"/>
    </source>
</evidence>
<dbReference type="Gene3D" id="3.30.1360.170">
    <property type="match status" value="2"/>
</dbReference>
<name>A0A0H5DSN2_9BACT</name>
<dbReference type="GO" id="GO:0004799">
    <property type="term" value="F:thymidylate synthase activity"/>
    <property type="evidence" value="ECO:0007669"/>
    <property type="project" value="TreeGrafter"/>
</dbReference>
<dbReference type="PANTHER" id="PTHR34934">
    <property type="entry name" value="FLAVIN-DEPENDENT THYMIDYLATE SYNTHASE"/>
    <property type="match status" value="1"/>
</dbReference>
<keyword evidence="1" id="KW-0808">Transferase</keyword>
<dbReference type="Proteomes" id="UP000220251">
    <property type="component" value="Unassembled WGS sequence"/>
</dbReference>
<dbReference type="PANTHER" id="PTHR34934:SF1">
    <property type="entry name" value="FLAVIN-DEPENDENT THYMIDYLATE SYNTHASE"/>
    <property type="match status" value="1"/>
</dbReference>
<dbReference type="AlphaFoldDB" id="A0A0H5DSN2"/>
<dbReference type="InterPro" id="IPR003669">
    <property type="entry name" value="Thymidylate_synthase_ThyX"/>
</dbReference>
<protein>
    <submittedName>
        <fullName evidence="1">Putative alternative thymidylate synthase</fullName>
        <ecNumber evidence="1">2.1.1.148</ecNumber>
    </submittedName>
</protein>
<dbReference type="GO" id="GO:0050797">
    <property type="term" value="F:thymidylate synthase (FAD) activity"/>
    <property type="evidence" value="ECO:0007669"/>
    <property type="project" value="UniProtKB-EC"/>
</dbReference>
<proteinExistence type="predicted"/>
<dbReference type="PROSITE" id="PS51331">
    <property type="entry name" value="THYX"/>
    <property type="match status" value="2"/>
</dbReference>
<evidence type="ECO:0000313" key="1">
    <source>
        <dbReference type="EMBL" id="CRX38799.1"/>
    </source>
</evidence>
<dbReference type="SUPFAM" id="SSF69796">
    <property type="entry name" value="Thymidylate synthase-complementing protein Thy1"/>
    <property type="match status" value="2"/>
</dbReference>
<dbReference type="GO" id="GO:0070402">
    <property type="term" value="F:NADPH binding"/>
    <property type="evidence" value="ECO:0007669"/>
    <property type="project" value="TreeGrafter"/>
</dbReference>
<dbReference type="CDD" id="cd20175">
    <property type="entry name" value="ThyX"/>
    <property type="match status" value="1"/>
</dbReference>
<gene>
    <name evidence="1" type="primary">thyX</name>
    <name evidence="1" type="ORF">ELAC_1463</name>
</gene>
<dbReference type="GO" id="GO:0032259">
    <property type="term" value="P:methylation"/>
    <property type="evidence" value="ECO:0007669"/>
    <property type="project" value="UniProtKB-KW"/>
</dbReference>
<dbReference type="EMBL" id="CWGJ01000019">
    <property type="protein sequence ID" value="CRX38799.1"/>
    <property type="molecule type" value="Genomic_DNA"/>
</dbReference>
<dbReference type="InterPro" id="IPR036098">
    <property type="entry name" value="Thymidylate_synthase_ThyX_sf"/>
</dbReference>
<reference evidence="2" key="1">
    <citation type="submission" date="2015-06" db="EMBL/GenBank/DDBJ databases">
        <authorList>
            <person name="Bertelli C."/>
        </authorList>
    </citation>
    <scope>NUCLEOTIDE SEQUENCE [LARGE SCALE GENOMIC DNA]</scope>
    <source>
        <strain evidence="2">CRIB-30</strain>
    </source>
</reference>
<dbReference type="OrthoDB" id="9780625at2"/>
<keyword evidence="1" id="KW-0489">Methyltransferase</keyword>
<dbReference type="GO" id="GO:0050660">
    <property type="term" value="F:flavin adenine dinucleotide binding"/>
    <property type="evidence" value="ECO:0007669"/>
    <property type="project" value="InterPro"/>
</dbReference>
<sequence length="546" mass="62617">MLLDDYEDFNDEQINTLDRYVTNTKGHVFALKNLPEVIKGALFSRYSRSSLGLRSLLIKEFISNEDESQFQFIAGQRNDTGNAEQAGAIKKAQNFYDRILDGYGDDSIGELGGAHLAIENVSMLAAKEVEDSRIGGSPLEKSTRYIYFDQKVKGEYLFYREPILMTSAWRGLYIDTCNMLFETYGRLIPVLTKMIEATFPKDPAASKAAYTAALRAKVLDCLRGLLPAGTLTNMGIFGNGRFFEGLIHKLHCHSLAEMQELGKRSHEELSKVIPSFVRRSDLLHHTHQAFERYAINVESQIKNATKEYTAFPDRSMEPGVFLVDSDQEAELNVAAAILFAHSNKSIEDIKTFLRGQGKDEIERILEAAAASREHRRHKSPRALEHAFFTFDITADFGAYRDLHRHRMLTQERQLLSCDYGYCIPPEIEGTELEADYVRAMEQAKEAFDTIRQEFPEEAQYIVPMAYHVRWYFKINLRGLQWLTELRSAAAGHPNYRYIAQRMAKLVAERHPLFERFFKFVDFNGYDLGRLGQEERRIAKQGFVDNR</sequence>
<dbReference type="GO" id="GO:0006231">
    <property type="term" value="P:dTMP biosynthetic process"/>
    <property type="evidence" value="ECO:0007669"/>
    <property type="project" value="InterPro"/>
</dbReference>